<evidence type="ECO:0000313" key="2">
    <source>
        <dbReference type="EMBL" id="BBY10648.1"/>
    </source>
</evidence>
<proteinExistence type="predicted"/>
<evidence type="ECO:0000256" key="1">
    <source>
        <dbReference type="SAM" id="MobiDB-lite"/>
    </source>
</evidence>
<accession>A0ABM7J9W8</accession>
<protein>
    <recommendedName>
        <fullName evidence="4">Transposase</fullName>
    </recommendedName>
</protein>
<evidence type="ECO:0008006" key="4">
    <source>
        <dbReference type="Google" id="ProtNLM"/>
    </source>
</evidence>
<sequence>MLGVKHECVTNGRFRRYKSCGGRFTAAETNGSELAADNQIIVAIAAAAARPLERFVVKSDLKSDGTSGDVEPRTAVGRRRQRLRTAEHRDSLIGQIYKCW</sequence>
<gene>
    <name evidence="2" type="ORF">MMARJ_13880</name>
</gene>
<dbReference type="Proteomes" id="UP000466831">
    <property type="component" value="Chromosome"/>
</dbReference>
<name>A0ABM7J9W8_9MYCO</name>
<evidence type="ECO:0000313" key="3">
    <source>
        <dbReference type="Proteomes" id="UP000466831"/>
    </source>
</evidence>
<organism evidence="2 3">
    <name type="scientific">Mycobacterium marseillense</name>
    <dbReference type="NCBI Taxonomy" id="701042"/>
    <lineage>
        <taxon>Bacteria</taxon>
        <taxon>Bacillati</taxon>
        <taxon>Actinomycetota</taxon>
        <taxon>Actinomycetes</taxon>
        <taxon>Mycobacteriales</taxon>
        <taxon>Mycobacteriaceae</taxon>
        <taxon>Mycobacterium</taxon>
        <taxon>Mycobacterium avium complex (MAC)</taxon>
    </lineage>
</organism>
<dbReference type="EMBL" id="AP022584">
    <property type="protein sequence ID" value="BBY10648.1"/>
    <property type="molecule type" value="Genomic_DNA"/>
</dbReference>
<feature type="region of interest" description="Disordered" evidence="1">
    <location>
        <begin position="61"/>
        <end position="81"/>
    </location>
</feature>
<keyword evidence="3" id="KW-1185">Reference proteome</keyword>
<reference evidence="2 3" key="1">
    <citation type="journal article" date="2019" name="Emerg. Microbes Infect.">
        <title>Comprehensive subspecies identification of 175 nontuberculous mycobacteria species based on 7547 genomic profiles.</title>
        <authorList>
            <person name="Matsumoto Y."/>
            <person name="Kinjo T."/>
            <person name="Motooka D."/>
            <person name="Nabeya D."/>
            <person name="Jung N."/>
            <person name="Uechi K."/>
            <person name="Horii T."/>
            <person name="Iida T."/>
            <person name="Fujita J."/>
            <person name="Nakamura S."/>
        </authorList>
    </citation>
    <scope>NUCLEOTIDE SEQUENCE [LARGE SCALE GENOMIC DNA]</scope>
    <source>
        <strain evidence="2 3">JCM 17324</strain>
    </source>
</reference>